<name>A0A3P5XSX5_9RHOB</name>
<reference evidence="2 3" key="1">
    <citation type="submission" date="2018-11" db="EMBL/GenBank/DDBJ databases">
        <authorList>
            <person name="Criscuolo A."/>
        </authorList>
    </citation>
    <scope>NUCLEOTIDE SEQUENCE [LARGE SCALE GENOMIC DNA]</scope>
    <source>
        <strain evidence="2">ACIP111625</strain>
    </source>
</reference>
<dbReference type="RefSeq" id="WP_124088781.1">
    <property type="nucleotide sequence ID" value="NZ_UXAW01000136.1"/>
</dbReference>
<evidence type="ECO:0000256" key="1">
    <source>
        <dbReference type="SAM" id="SignalP"/>
    </source>
</evidence>
<sequence>MMHLKTGLTISALVVSFAVPAAAQERLSKDQLLQLAVEREVCKGDLVPVDALYESDERVAITCGTATGFVPLAGGLGSLGAAGAAAAGLALVAGGGGTDGTTSTTSTN</sequence>
<accession>A0A3P5XSX5</accession>
<feature type="chain" id="PRO_5018310569" description="Porin" evidence="1">
    <location>
        <begin position="24"/>
        <end position="108"/>
    </location>
</feature>
<dbReference type="Proteomes" id="UP000277498">
    <property type="component" value="Unassembled WGS sequence"/>
</dbReference>
<evidence type="ECO:0000313" key="2">
    <source>
        <dbReference type="EMBL" id="VDC33916.1"/>
    </source>
</evidence>
<organism evidence="2 3">
    <name type="scientific">Pseudogemmobacter humi</name>
    <dbReference type="NCBI Taxonomy" id="2483812"/>
    <lineage>
        <taxon>Bacteria</taxon>
        <taxon>Pseudomonadati</taxon>
        <taxon>Pseudomonadota</taxon>
        <taxon>Alphaproteobacteria</taxon>
        <taxon>Rhodobacterales</taxon>
        <taxon>Paracoccaceae</taxon>
        <taxon>Pseudogemmobacter</taxon>
    </lineage>
</organism>
<dbReference type="AlphaFoldDB" id="A0A3P5XSX5"/>
<evidence type="ECO:0000313" key="3">
    <source>
        <dbReference type="Proteomes" id="UP000277498"/>
    </source>
</evidence>
<evidence type="ECO:0008006" key="4">
    <source>
        <dbReference type="Google" id="ProtNLM"/>
    </source>
</evidence>
<protein>
    <recommendedName>
        <fullName evidence="4">Porin</fullName>
    </recommendedName>
</protein>
<keyword evidence="3" id="KW-1185">Reference proteome</keyword>
<feature type="signal peptide" evidence="1">
    <location>
        <begin position="1"/>
        <end position="23"/>
    </location>
</feature>
<dbReference type="EMBL" id="UXAW01000136">
    <property type="protein sequence ID" value="VDC33916.1"/>
    <property type="molecule type" value="Genomic_DNA"/>
</dbReference>
<proteinExistence type="predicted"/>
<gene>
    <name evidence="2" type="ORF">XINFAN_04120</name>
</gene>
<keyword evidence="1" id="KW-0732">Signal</keyword>